<dbReference type="InterPro" id="IPR005483">
    <property type="entry name" value="CPSase_dom"/>
</dbReference>
<evidence type="ECO:0000313" key="14">
    <source>
        <dbReference type="Proteomes" id="UP001589836"/>
    </source>
</evidence>
<feature type="binding site" evidence="10">
    <location>
        <position position="210"/>
    </location>
    <ligand>
        <name>ATP</name>
        <dbReference type="ChEBI" id="CHEBI:30616"/>
        <label>1</label>
    </ligand>
</feature>
<evidence type="ECO:0000313" key="13">
    <source>
        <dbReference type="EMBL" id="MFC0525075.1"/>
    </source>
</evidence>
<comment type="similarity">
    <text evidence="1 10">Belongs to the CarB family.</text>
</comment>
<feature type="binding site" evidence="10">
    <location>
        <position position="243"/>
    </location>
    <ligand>
        <name>ATP</name>
        <dbReference type="ChEBI" id="CHEBI:30616"/>
        <label>1</label>
    </ligand>
</feature>
<dbReference type="Pfam" id="PF02786">
    <property type="entry name" value="CPSase_L_D2"/>
    <property type="match status" value="2"/>
</dbReference>
<dbReference type="PANTHER" id="PTHR11405:SF53">
    <property type="entry name" value="CARBAMOYL-PHOSPHATE SYNTHASE [AMMONIA], MITOCHONDRIAL"/>
    <property type="match status" value="1"/>
</dbReference>
<evidence type="ECO:0000256" key="9">
    <source>
        <dbReference type="ARBA" id="ARBA00047359"/>
    </source>
</evidence>
<feature type="binding site" evidence="10">
    <location>
        <position position="284"/>
    </location>
    <ligand>
        <name>ATP</name>
        <dbReference type="ChEBI" id="CHEBI:30616"/>
        <label>1</label>
    </ligand>
</feature>
<feature type="binding site" evidence="10">
    <location>
        <position position="241"/>
    </location>
    <ligand>
        <name>ATP</name>
        <dbReference type="ChEBI" id="CHEBI:30616"/>
        <label>1</label>
    </ligand>
</feature>
<evidence type="ECO:0000256" key="1">
    <source>
        <dbReference type="ARBA" id="ARBA00009799"/>
    </source>
</evidence>
<dbReference type="InterPro" id="IPR005480">
    <property type="entry name" value="CPSase_lsu_oligo"/>
</dbReference>
<evidence type="ECO:0000259" key="12">
    <source>
        <dbReference type="PROSITE" id="PS51855"/>
    </source>
</evidence>
<dbReference type="Pfam" id="PF02787">
    <property type="entry name" value="CPSase_L_D3"/>
    <property type="match status" value="1"/>
</dbReference>
<name>A0ABV6LRM9_9BACI</name>
<dbReference type="Proteomes" id="UP001589836">
    <property type="component" value="Unassembled WGS sequence"/>
</dbReference>
<feature type="binding site" evidence="10">
    <location>
        <position position="755"/>
    </location>
    <ligand>
        <name>ATP</name>
        <dbReference type="ChEBI" id="CHEBI:30616"/>
        <label>2</label>
    </ligand>
</feature>
<feature type="binding site" evidence="10">
    <location>
        <position position="300"/>
    </location>
    <ligand>
        <name>Mn(2+)</name>
        <dbReference type="ChEBI" id="CHEBI:29035"/>
        <label>2</label>
    </ligand>
</feature>
<feature type="binding site" evidence="10">
    <location>
        <position position="298"/>
    </location>
    <ligand>
        <name>ATP</name>
        <dbReference type="ChEBI" id="CHEBI:30616"/>
        <label>1</label>
    </ligand>
</feature>
<comment type="domain">
    <text evidence="10">The large subunit is composed of 2 ATP-grasp domains that are involved in binding the 2 ATP molecules needed for carbamoyl phosphate synthesis. The N-terminal ATP-grasp domain (referred to as the carboxyphosphate synthetic component) catalyzes the ATP-dependent phosphorylation of hydrogencarbonate to carboxyphosphate and the subsequent nucleophilic attack by ammonia to form a carbamate intermediate. The C-terminal ATP-grasp domain (referred to as the carbamoyl phosphate synthetic component) then catalyzes the phosphorylation of carbamate with the second ATP to form the end product carbamoyl phosphate. The reactive and unstable enzyme intermediates are sequentially channeled from one active site to the next through the interior of the protein over a distance of at least 96 A.</text>
</comment>
<keyword evidence="3 10" id="KW-0436">Ligase</keyword>
<feature type="domain" description="ATP-grasp" evidence="11">
    <location>
        <begin position="133"/>
        <end position="327"/>
    </location>
</feature>
<feature type="binding site" evidence="10">
    <location>
        <position position="835"/>
    </location>
    <ligand>
        <name>ATP</name>
        <dbReference type="ChEBI" id="CHEBI:30616"/>
        <label>2</label>
    </ligand>
</feature>
<dbReference type="SUPFAM" id="SSF52440">
    <property type="entry name" value="PreATP-grasp domain"/>
    <property type="match status" value="2"/>
</dbReference>
<dbReference type="Gene3D" id="1.10.1030.10">
    <property type="entry name" value="Carbamoyl-phosphate synthetase, large subunit oligomerisation domain"/>
    <property type="match status" value="1"/>
</dbReference>
<comment type="caution">
    <text evidence="10">Lacks conserved residue(s) required for the propagation of feature annotation.</text>
</comment>
<comment type="caution">
    <text evidence="13">The sequence shown here is derived from an EMBL/GenBank/DDBJ whole genome shotgun (WGS) entry which is preliminary data.</text>
</comment>
<dbReference type="RefSeq" id="WP_377349857.1">
    <property type="nucleotide sequence ID" value="NZ_JBHLTP010000013.1"/>
</dbReference>
<evidence type="ECO:0000256" key="6">
    <source>
        <dbReference type="ARBA" id="ARBA00022741"/>
    </source>
</evidence>
<keyword evidence="6 10" id="KW-0547">Nucleotide-binding</keyword>
<feature type="binding site" evidence="10">
    <location>
        <position position="782"/>
    </location>
    <ligand>
        <name>ATP</name>
        <dbReference type="ChEBI" id="CHEBI:30616"/>
        <label>2</label>
    </ligand>
</feature>
<feature type="binding site" evidence="10">
    <location>
        <position position="298"/>
    </location>
    <ligand>
        <name>Mg(2+)</name>
        <dbReference type="ChEBI" id="CHEBI:18420"/>
        <label>1</label>
    </ligand>
</feature>
<feature type="binding site" evidence="10">
    <location>
        <position position="169"/>
    </location>
    <ligand>
        <name>ATP</name>
        <dbReference type="ChEBI" id="CHEBI:30616"/>
        <label>1</label>
    </ligand>
</feature>
<dbReference type="InterPro" id="IPR036914">
    <property type="entry name" value="MGS-like_dom_sf"/>
</dbReference>
<comment type="catalytic activity">
    <reaction evidence="10">
        <text>hydrogencarbonate + L-glutamine + 2 ATP + H2O = carbamoyl phosphate + L-glutamate + 2 ADP + phosphate + 2 H(+)</text>
        <dbReference type="Rhea" id="RHEA:18633"/>
        <dbReference type="ChEBI" id="CHEBI:15377"/>
        <dbReference type="ChEBI" id="CHEBI:15378"/>
        <dbReference type="ChEBI" id="CHEBI:17544"/>
        <dbReference type="ChEBI" id="CHEBI:29985"/>
        <dbReference type="ChEBI" id="CHEBI:30616"/>
        <dbReference type="ChEBI" id="CHEBI:43474"/>
        <dbReference type="ChEBI" id="CHEBI:58228"/>
        <dbReference type="ChEBI" id="CHEBI:58359"/>
        <dbReference type="ChEBI" id="CHEBI:456216"/>
        <dbReference type="EC" id="6.3.5.5"/>
    </reaction>
</comment>
<dbReference type="SUPFAM" id="SSF56059">
    <property type="entry name" value="Glutathione synthetase ATP-binding domain-like"/>
    <property type="match status" value="2"/>
</dbReference>
<dbReference type="EC" id="6.3.4.16" evidence="10"/>
<dbReference type="PRINTS" id="PR00098">
    <property type="entry name" value="CPSASE"/>
</dbReference>
<feature type="binding site" evidence="10">
    <location>
        <position position="242"/>
    </location>
    <ligand>
        <name>ATP</name>
        <dbReference type="ChEBI" id="CHEBI:30616"/>
        <label>1</label>
    </ligand>
</feature>
<protein>
    <recommendedName>
        <fullName evidence="10">Carbamoyl phosphate synthase large chain</fullName>
        <ecNumber evidence="10">6.3.4.16</ecNumber>
        <ecNumber evidence="10">6.3.5.5</ecNumber>
    </recommendedName>
    <alternativeName>
        <fullName evidence="10">Carbamoyl phosphate synthetase ammonia chain</fullName>
    </alternativeName>
</protein>
<dbReference type="PROSITE" id="PS00867">
    <property type="entry name" value="CPSASE_2"/>
    <property type="match status" value="2"/>
</dbReference>
<dbReference type="Gene3D" id="3.40.50.20">
    <property type="match status" value="2"/>
</dbReference>
<dbReference type="InterPro" id="IPR011761">
    <property type="entry name" value="ATP-grasp"/>
</dbReference>
<comment type="pathway">
    <text evidence="10">Pyrimidine metabolism; UMP biosynthesis via de novo pathway; (S)-dihydroorotate from bicarbonate: step 1/3.</text>
</comment>
<feature type="binding site" evidence="10">
    <location>
        <position position="780"/>
    </location>
    <ligand>
        <name>ATP</name>
        <dbReference type="ChEBI" id="CHEBI:30616"/>
        <label>2</label>
    </ligand>
</feature>
<feature type="binding site" evidence="10">
    <location>
        <position position="208"/>
    </location>
    <ligand>
        <name>ATP</name>
        <dbReference type="ChEBI" id="CHEBI:30616"/>
        <label>1</label>
    </ligand>
</feature>
<keyword evidence="5 10" id="KW-0677">Repeat</keyword>
<evidence type="ECO:0000256" key="5">
    <source>
        <dbReference type="ARBA" id="ARBA00022737"/>
    </source>
</evidence>
<feature type="binding site" evidence="10">
    <location>
        <position position="298"/>
    </location>
    <ligand>
        <name>Mg(2+)</name>
        <dbReference type="ChEBI" id="CHEBI:18420"/>
        <label>2</label>
    </ligand>
</feature>
<dbReference type="InterPro" id="IPR011607">
    <property type="entry name" value="MGS-like_dom"/>
</dbReference>
<feature type="binding site" evidence="10">
    <location>
        <position position="823"/>
    </location>
    <ligand>
        <name>Mg(2+)</name>
        <dbReference type="ChEBI" id="CHEBI:18420"/>
        <label>3</label>
    </ligand>
</feature>
<feature type="binding site" evidence="10">
    <location>
        <position position="835"/>
    </location>
    <ligand>
        <name>Mn(2+)</name>
        <dbReference type="ChEBI" id="CHEBI:29035"/>
        <label>3</label>
    </ligand>
</feature>
<keyword evidence="4 10" id="KW-0028">Amino-acid biosynthesis</keyword>
<evidence type="ECO:0000256" key="10">
    <source>
        <dbReference type="HAMAP-Rule" id="MF_01210"/>
    </source>
</evidence>
<comment type="subunit">
    <text evidence="10">Composed of two chains; the small (or glutamine) chain promotes the hydrolysis of glutamine to ammonia, which is used by the large (or ammonia) chain to synthesize carbamoyl phosphate. Tetramer of heterodimers (alpha,beta)4.</text>
</comment>
<dbReference type="InterPro" id="IPR036897">
    <property type="entry name" value="CarbamoylP_synth_lsu_oligo_sf"/>
</dbReference>
<feature type="binding site" evidence="10">
    <location>
        <position position="215"/>
    </location>
    <ligand>
        <name>ATP</name>
        <dbReference type="ChEBI" id="CHEBI:30616"/>
        <label>1</label>
    </ligand>
</feature>
<feature type="domain" description="MGS-like" evidence="12">
    <location>
        <begin position="931"/>
        <end position="1073"/>
    </location>
</feature>
<dbReference type="NCBIfam" id="NF003671">
    <property type="entry name" value="PRK05294.1"/>
    <property type="match status" value="1"/>
</dbReference>
<keyword evidence="7 10" id="KW-0067">ATP-binding</keyword>
<feature type="binding site" evidence="10">
    <location>
        <position position="823"/>
    </location>
    <ligand>
        <name>ATP</name>
        <dbReference type="ChEBI" id="CHEBI:30616"/>
        <label>2</label>
    </ligand>
</feature>
<feature type="binding site" evidence="10">
    <location>
        <position position="823"/>
    </location>
    <ligand>
        <name>Mn(2+)</name>
        <dbReference type="ChEBI" id="CHEBI:29035"/>
        <label>3</label>
    </ligand>
</feature>
<feature type="binding site" evidence="10">
    <location>
        <position position="284"/>
    </location>
    <ligand>
        <name>Mn(2+)</name>
        <dbReference type="ChEBI" id="CHEBI:29035"/>
        <label>1</label>
    </ligand>
</feature>
<comment type="function">
    <text evidence="10">Large subunit of the glutamine-dependent carbamoyl phosphate synthetase (CPSase). CPSase catalyzes the formation of carbamoyl phosphate from the ammonia moiety of glutamine, carbonate, and phosphate donated by ATP, constituting the first step of 2 biosynthetic pathways, one leading to arginine and/or urea and the other to pyrimidine nucleotides. The large subunit (synthetase) binds the substrates ammonia (free or transferred from glutamine from the small subunit), hydrogencarbonate and ATP and carries out an ATP-coupled ligase reaction, activating hydrogencarbonate by forming carboxy phosphate which reacts with ammonia to form carbamoyl phosphate.</text>
</comment>
<dbReference type="Gene3D" id="3.30.1490.20">
    <property type="entry name" value="ATP-grasp fold, A domain"/>
    <property type="match status" value="1"/>
</dbReference>
<feature type="binding site" evidence="10">
    <location>
        <position position="751"/>
    </location>
    <ligand>
        <name>ATP</name>
        <dbReference type="ChEBI" id="CHEBI:30616"/>
        <label>2</label>
    </ligand>
</feature>
<dbReference type="PANTHER" id="PTHR11405">
    <property type="entry name" value="CARBAMOYLTRANSFERASE FAMILY MEMBER"/>
    <property type="match status" value="1"/>
</dbReference>
<feature type="binding site" evidence="10">
    <location>
        <position position="298"/>
    </location>
    <ligand>
        <name>Mn(2+)</name>
        <dbReference type="ChEBI" id="CHEBI:29035"/>
        <label>2</label>
    </ligand>
</feature>
<dbReference type="NCBIfam" id="NF009455">
    <property type="entry name" value="PRK12815.1"/>
    <property type="match status" value="1"/>
</dbReference>
<dbReference type="EC" id="6.3.5.5" evidence="10"/>
<gene>
    <name evidence="10 13" type="primary">carB</name>
    <name evidence="13" type="ORF">ACFFGV_15955</name>
</gene>
<dbReference type="InterPro" id="IPR005479">
    <property type="entry name" value="CPAse_ATP-bd"/>
</dbReference>
<keyword evidence="14" id="KW-1185">Reference proteome</keyword>
<dbReference type="SUPFAM" id="SSF48108">
    <property type="entry name" value="Carbamoyl phosphate synthetase, large subunit connection domain"/>
    <property type="match status" value="1"/>
</dbReference>
<feature type="binding site" evidence="10">
    <location>
        <position position="837"/>
    </location>
    <ligand>
        <name>Mn(2+)</name>
        <dbReference type="ChEBI" id="CHEBI:29035"/>
        <label>4</label>
    </ligand>
</feature>
<dbReference type="PROSITE" id="PS50975">
    <property type="entry name" value="ATP_GRASP"/>
    <property type="match status" value="2"/>
</dbReference>
<accession>A0ABV6LRM9</accession>
<feature type="binding site" evidence="10">
    <location>
        <position position="749"/>
    </location>
    <ligand>
        <name>ATP</name>
        <dbReference type="ChEBI" id="CHEBI:30616"/>
        <label>2</label>
    </ligand>
</feature>
<feature type="domain" description="ATP-grasp" evidence="11">
    <location>
        <begin position="673"/>
        <end position="864"/>
    </location>
</feature>
<dbReference type="GO" id="GO:0004088">
    <property type="term" value="F:carbamoyl-phosphate synthase (glutamine-hydrolyzing) activity"/>
    <property type="evidence" value="ECO:0007669"/>
    <property type="project" value="UniProtKB-EC"/>
</dbReference>
<feature type="binding site" evidence="10">
    <location>
        <position position="709"/>
    </location>
    <ligand>
        <name>ATP</name>
        <dbReference type="ChEBI" id="CHEBI:30616"/>
        <label>2</label>
    </ligand>
</feature>
<dbReference type="InterPro" id="IPR058047">
    <property type="entry name" value="CPSase_preATP-grasp"/>
</dbReference>
<dbReference type="InterPro" id="IPR013815">
    <property type="entry name" value="ATP_grasp_subdomain_1"/>
</dbReference>
<evidence type="ECO:0000256" key="8">
    <source>
        <dbReference type="ARBA" id="ARBA00022975"/>
    </source>
</evidence>
<dbReference type="PROSITE" id="PS00866">
    <property type="entry name" value="CPSASE_1"/>
    <property type="match status" value="1"/>
</dbReference>
<evidence type="ECO:0000256" key="2">
    <source>
        <dbReference type="ARBA" id="ARBA00022571"/>
    </source>
</evidence>
<feature type="binding site" evidence="10">
    <location>
        <position position="176"/>
    </location>
    <ligand>
        <name>ATP</name>
        <dbReference type="ChEBI" id="CHEBI:30616"/>
        <label>1</label>
    </ligand>
</feature>
<evidence type="ECO:0000256" key="7">
    <source>
        <dbReference type="ARBA" id="ARBA00022840"/>
    </source>
</evidence>
<dbReference type="SUPFAM" id="SSF52335">
    <property type="entry name" value="Methylglyoxal synthase-like"/>
    <property type="match status" value="1"/>
</dbReference>
<feature type="binding site" evidence="10">
    <location>
        <position position="129"/>
    </location>
    <ligand>
        <name>ATP</name>
        <dbReference type="ChEBI" id="CHEBI:30616"/>
        <label>1</label>
    </ligand>
</feature>
<sequence>MPRRPDLQKVLIIGSGPIQIGQAAEFDYSGTQACIALKEEGIEVILLNSNPATIMTDPMMADRVYMEPLTIEVVEKIISAEQPQGLIGTLGGQTGLNLTMELEEKGILEQYGVELLGTSLDSIKQGEDRQLFRQLMLDIDEPIPDSKMVSTKEDALSFADSITYPVIVRPAYTLGGEGGGVAYNSQELEEIARKGLQLSPIHQILVEKSILGWKEVEYEVMRDANDTSIIVCNMENIDPVGVHTGDSMVVAPSQTLTDHQYQMLRDASVKVIRALDIVGGCNIQFGLDPYSNNYYVIEVNPRVSRSSALASKATGYPIASMAAKCAIGYHLHELPNPITQKTFASFEPALDYIVVKLPRFPFDKFPEGDRVLNTQMKATGEVMAMDRTFEGAMNKAIRSLEADRYSLTSQDYTDLTQEELLQKLKTPTDDRLFVIGEAFQRGILLDVIKEQTMMDPWFLVKLENMVRLEKEIRDLMVLSKSTILKAKQYNVSDAYLADCTGLSLLDFRKILKQLDVKPAYKQVDTCAGEFEAMTPYYYSTWKGQDEVEDQQGGEKVLVIGSGPIRIGQGIEFDYGSVHAAMALKEKGYTAIVMNNNPETVSTDYTVADRLYFEPLMLEDVLSVIEREQVDKVLLQFGGQTAINLAEGLEECEITILGTSVEGIEKVENRESFFFTLQQLEIPYINGTSVTEQDDISQVASKLQFPVIVRPSHVIGGQSMFLFDQKEDFLHHAKQWKITNTRMWPLLVDEYLPGKECEVDAICDGKDILIPGIMEHMEKAGVHSGDSTAVYPPLTITEEEKETIHRYTHLLAKEMGAVGVINIQFVLHEGRVYVLEVNPRSSRTIPIISKVTNVPMIELAVHTQLGMSLRELDYGTGLLPEASFYAVKAPTFSDYKLHQVDHALGPEMKSTGEVLGVSTNLDDAIAKAWYQTKLEKESTILCSLKEEEKVASSIPIFKALKKQGVTYKATPNTAAFFHKHGLEAERIEKDMTTIENEIKHQSIDAIVCTPTLGRKKDRFGFQIRALATRYRVPMFTHIDTFKLVPYLLKGNVSATVGTIEDSRSKKAYSYKLYS</sequence>
<feature type="binding site" evidence="10">
    <location>
        <position position="835"/>
    </location>
    <ligand>
        <name>Mn(2+)</name>
        <dbReference type="ChEBI" id="CHEBI:29035"/>
        <label>4</label>
    </ligand>
</feature>
<dbReference type="InterPro" id="IPR006275">
    <property type="entry name" value="CPSase_lsu"/>
</dbReference>
<evidence type="ECO:0000259" key="11">
    <source>
        <dbReference type="PROSITE" id="PS50975"/>
    </source>
</evidence>
<organism evidence="13 14">
    <name type="scientific">Pontibacillus salicampi</name>
    <dbReference type="NCBI Taxonomy" id="1449801"/>
    <lineage>
        <taxon>Bacteria</taxon>
        <taxon>Bacillati</taxon>
        <taxon>Bacillota</taxon>
        <taxon>Bacilli</taxon>
        <taxon>Bacillales</taxon>
        <taxon>Bacillaceae</taxon>
        <taxon>Pontibacillus</taxon>
    </lineage>
</organism>
<evidence type="ECO:0000256" key="4">
    <source>
        <dbReference type="ARBA" id="ARBA00022605"/>
    </source>
</evidence>
<dbReference type="HAMAP" id="MF_01210_B">
    <property type="entry name" value="CPSase_L_chain_B"/>
    <property type="match status" value="1"/>
</dbReference>
<feature type="binding site" evidence="10">
    <location>
        <position position="837"/>
    </location>
    <ligand>
        <name>Mg(2+)</name>
        <dbReference type="ChEBI" id="CHEBI:18420"/>
        <label>4</label>
    </ligand>
</feature>
<dbReference type="PROSITE" id="PS51855">
    <property type="entry name" value="MGS"/>
    <property type="match status" value="1"/>
</dbReference>
<feature type="binding site" evidence="10">
    <location>
        <position position="300"/>
    </location>
    <ligand>
        <name>Mg(2+)</name>
        <dbReference type="ChEBI" id="CHEBI:18420"/>
        <label>2</label>
    </ligand>
</feature>
<feature type="binding site" evidence="10">
    <location>
        <position position="783"/>
    </location>
    <ligand>
        <name>ATP</name>
        <dbReference type="ChEBI" id="CHEBI:30616"/>
        <label>2</label>
    </ligand>
</feature>
<feature type="binding site" evidence="10">
    <location>
        <position position="284"/>
    </location>
    <ligand>
        <name>Mg(2+)</name>
        <dbReference type="ChEBI" id="CHEBI:18420"/>
        <label>1</label>
    </ligand>
</feature>
<feature type="binding site" evidence="10">
    <location>
        <position position="835"/>
    </location>
    <ligand>
        <name>Mg(2+)</name>
        <dbReference type="ChEBI" id="CHEBI:18420"/>
        <label>4</label>
    </ligand>
</feature>
<dbReference type="Pfam" id="PF02142">
    <property type="entry name" value="MGS"/>
    <property type="match status" value="1"/>
</dbReference>
<feature type="binding site" evidence="10">
    <location>
        <position position="781"/>
    </location>
    <ligand>
        <name>ATP</name>
        <dbReference type="ChEBI" id="CHEBI:30616"/>
        <label>2</label>
    </ligand>
</feature>
<proteinExistence type="inferred from homology"/>
<comment type="cofactor">
    <cofactor evidence="10">
        <name>Mg(2+)</name>
        <dbReference type="ChEBI" id="CHEBI:18420"/>
    </cofactor>
    <cofactor evidence="10">
        <name>Mn(2+)</name>
        <dbReference type="ChEBI" id="CHEBI:29035"/>
    </cofactor>
    <text evidence="10">Binds 4 Mg(2+) or Mn(2+) ions per subunit.</text>
</comment>
<keyword evidence="8 10" id="KW-0665">Pyrimidine biosynthesis</keyword>
<dbReference type="InterPro" id="IPR016185">
    <property type="entry name" value="PreATP-grasp_dom_sf"/>
</dbReference>
<keyword evidence="2 10" id="KW-0055">Arginine biosynthesis</keyword>
<reference evidence="13 14" key="1">
    <citation type="submission" date="2024-09" db="EMBL/GenBank/DDBJ databases">
        <authorList>
            <person name="Sun Q."/>
            <person name="Mori K."/>
        </authorList>
    </citation>
    <scope>NUCLEOTIDE SEQUENCE [LARGE SCALE GENOMIC DNA]</scope>
    <source>
        <strain evidence="13 14">NCAIM B.02529</strain>
    </source>
</reference>
<feature type="binding site" evidence="10">
    <location>
        <position position="835"/>
    </location>
    <ligand>
        <name>Mg(2+)</name>
        <dbReference type="ChEBI" id="CHEBI:18420"/>
        <label>3</label>
    </ligand>
</feature>
<feature type="binding site" evidence="10">
    <location>
        <position position="298"/>
    </location>
    <ligand>
        <name>Mn(2+)</name>
        <dbReference type="ChEBI" id="CHEBI:29035"/>
        <label>1</label>
    </ligand>
</feature>
<feature type="region of interest" description="Carboxyphosphate synthetic domain" evidence="10">
    <location>
        <begin position="1"/>
        <end position="401"/>
    </location>
</feature>
<evidence type="ECO:0000256" key="3">
    <source>
        <dbReference type="ARBA" id="ARBA00022598"/>
    </source>
</evidence>
<comment type="catalytic activity">
    <reaction evidence="9 10">
        <text>hydrogencarbonate + NH4(+) + 2 ATP = carbamoyl phosphate + 2 ADP + phosphate + 2 H(+)</text>
        <dbReference type="Rhea" id="RHEA:18029"/>
        <dbReference type="ChEBI" id="CHEBI:15378"/>
        <dbReference type="ChEBI" id="CHEBI:17544"/>
        <dbReference type="ChEBI" id="CHEBI:28938"/>
        <dbReference type="ChEBI" id="CHEBI:30616"/>
        <dbReference type="ChEBI" id="CHEBI:43474"/>
        <dbReference type="ChEBI" id="CHEBI:58228"/>
        <dbReference type="ChEBI" id="CHEBI:456216"/>
        <dbReference type="EC" id="6.3.4.16"/>
    </reaction>
</comment>
<comment type="pathway">
    <text evidence="10">Amino-acid biosynthesis; L-arginine biosynthesis; carbamoyl phosphate from bicarbonate: step 1/1.</text>
</comment>
<dbReference type="NCBIfam" id="TIGR01369">
    <property type="entry name" value="CPSaseII_lrg"/>
    <property type="match status" value="1"/>
</dbReference>
<dbReference type="SMART" id="SM01096">
    <property type="entry name" value="CPSase_L_D3"/>
    <property type="match status" value="1"/>
</dbReference>
<dbReference type="Gene3D" id="3.40.50.1380">
    <property type="entry name" value="Methylglyoxal synthase-like domain"/>
    <property type="match status" value="1"/>
</dbReference>
<dbReference type="Gene3D" id="3.30.470.20">
    <property type="entry name" value="ATP-grasp fold, B domain"/>
    <property type="match status" value="2"/>
</dbReference>
<dbReference type="EMBL" id="JBHLTP010000013">
    <property type="protein sequence ID" value="MFC0525075.1"/>
    <property type="molecule type" value="Genomic_DNA"/>
</dbReference>
<feature type="binding site" evidence="10">
    <location>
        <position position="175"/>
    </location>
    <ligand>
        <name>ATP</name>
        <dbReference type="ChEBI" id="CHEBI:30616"/>
        <label>1</label>
    </ligand>
</feature>
<feature type="region of interest" description="Allosteric domain" evidence="10">
    <location>
        <begin position="933"/>
        <end position="1073"/>
    </location>
</feature>
<dbReference type="Pfam" id="PF25596">
    <property type="entry name" value="CPSase_L_D1"/>
    <property type="match status" value="2"/>
</dbReference>
<dbReference type="SMART" id="SM00851">
    <property type="entry name" value="MGS"/>
    <property type="match status" value="1"/>
</dbReference>